<feature type="compositionally biased region" description="Polar residues" evidence="1">
    <location>
        <begin position="256"/>
        <end position="266"/>
    </location>
</feature>
<dbReference type="VEuPathDB" id="FungiDB:EMCG_05851"/>
<reference evidence="2 3" key="1">
    <citation type="submission" date="2017-10" db="EMBL/GenBank/DDBJ databases">
        <title>Comparative genomics in systemic dimorphic fungi from Ajellomycetaceae.</title>
        <authorList>
            <person name="Munoz J.F."/>
            <person name="Mcewen J.G."/>
            <person name="Clay O.K."/>
            <person name="Cuomo C.A."/>
        </authorList>
    </citation>
    <scope>NUCLEOTIDE SEQUENCE [LARGE SCALE GENOMIC DNA]</scope>
    <source>
        <strain evidence="2 3">UAMH4076</strain>
    </source>
</reference>
<keyword evidence="3" id="KW-1185">Reference proteome</keyword>
<comment type="caution">
    <text evidence="2">The sequence shown here is derived from an EMBL/GenBank/DDBJ whole genome shotgun (WGS) entry which is preliminary data.</text>
</comment>
<dbReference type="Proteomes" id="UP000226031">
    <property type="component" value="Unassembled WGS sequence"/>
</dbReference>
<feature type="compositionally biased region" description="Low complexity" evidence="1">
    <location>
        <begin position="233"/>
        <end position="255"/>
    </location>
</feature>
<dbReference type="STRING" id="73230.A0A2B7ZID7"/>
<feature type="compositionally biased region" description="Basic and acidic residues" evidence="1">
    <location>
        <begin position="418"/>
        <end position="438"/>
    </location>
</feature>
<evidence type="ECO:0000313" key="2">
    <source>
        <dbReference type="EMBL" id="PGH32949.1"/>
    </source>
</evidence>
<evidence type="ECO:0000313" key="3">
    <source>
        <dbReference type="Proteomes" id="UP000226031"/>
    </source>
</evidence>
<dbReference type="AlphaFoldDB" id="A0A2B7ZID7"/>
<dbReference type="EMBL" id="PDND01000076">
    <property type="protein sequence ID" value="PGH32949.1"/>
    <property type="molecule type" value="Genomic_DNA"/>
</dbReference>
<sequence>MVLNGTSPQADGYGNAAIDSGDSYSFSQNSLSSLRKFAARIEIPPYGMGKQLLFLRSQPSYEEYMASRIKQHLEMGMALVDRPLTQQETDSFVEQAVSLTTKPRIGAYLGTFAGFLIIAKPFLKNGRLIPTSQIKGMIDRQLIVKIFLWPFCIVAGNTFGKASGASLAVRDLTTDPRLSQYRQDRANQDPQKVQKSLEKLGFKSRVQPTPRHPSSQQNMPDQDKDASPTAGFESTGYGDSTYSSSQYGSSNESNGMQSQSYSQILGQTNSQQWDSPQQQQQQRKQQQQQQGSWGTYRQGRQGANKNDNEDVFDLNSNATTPATRSTATGSQPSGSAWDRLRGSSSSASTPSSSDRENSKFDSPTASTENTSPDSSSTSSGGSWDRIRSTSAFPSSSPSQPQHEQWPQNQQDNYAESTRQSKDKAQREFDHLLEKERQNPGDADGYTKHMGAWGKGS</sequence>
<accession>A0A2B7ZID7</accession>
<feature type="compositionally biased region" description="Low complexity" evidence="1">
    <location>
        <begin position="343"/>
        <end position="352"/>
    </location>
</feature>
<feature type="region of interest" description="Disordered" evidence="1">
    <location>
        <begin position="201"/>
        <end position="456"/>
    </location>
</feature>
<name>A0A2B7ZID7_9EURO</name>
<organism evidence="2 3">
    <name type="scientific">[Emmonsia] crescens</name>
    <dbReference type="NCBI Taxonomy" id="73230"/>
    <lineage>
        <taxon>Eukaryota</taxon>
        <taxon>Fungi</taxon>
        <taxon>Dikarya</taxon>
        <taxon>Ascomycota</taxon>
        <taxon>Pezizomycotina</taxon>
        <taxon>Eurotiomycetes</taxon>
        <taxon>Eurotiomycetidae</taxon>
        <taxon>Onygenales</taxon>
        <taxon>Ajellomycetaceae</taxon>
        <taxon>Emergomyces</taxon>
    </lineage>
</organism>
<evidence type="ECO:0000256" key="1">
    <source>
        <dbReference type="SAM" id="MobiDB-lite"/>
    </source>
</evidence>
<feature type="compositionally biased region" description="Low complexity" evidence="1">
    <location>
        <begin position="393"/>
        <end position="410"/>
    </location>
</feature>
<proteinExistence type="predicted"/>
<feature type="compositionally biased region" description="Low complexity" evidence="1">
    <location>
        <begin position="267"/>
        <end position="292"/>
    </location>
</feature>
<protein>
    <submittedName>
        <fullName evidence="2">Uncharacterized protein</fullName>
    </submittedName>
</protein>
<feature type="compositionally biased region" description="Low complexity" evidence="1">
    <location>
        <begin position="366"/>
        <end position="382"/>
    </location>
</feature>
<feature type="compositionally biased region" description="Polar residues" evidence="1">
    <location>
        <begin position="314"/>
        <end position="334"/>
    </location>
</feature>
<gene>
    <name evidence="2" type="ORF">GX50_04231</name>
</gene>